<protein>
    <submittedName>
        <fullName evidence="1">DUF6509 family protein</fullName>
    </submittedName>
</protein>
<dbReference type="Pfam" id="PF20119">
    <property type="entry name" value="DUF6509"/>
    <property type="match status" value="1"/>
</dbReference>
<sequence length="98" mass="11811">MEFTEYTVEKIEDPFGILIGDRYEYYIHIEVPEDDELYSEKGLKLKVLFIVDDKGSRISHYHIIEETTEKVLDFELEEDELQKVENFCKEHFTEEIED</sequence>
<keyword evidence="2" id="KW-1185">Reference proteome</keyword>
<dbReference type="Proteomes" id="UP001601059">
    <property type="component" value="Unassembled WGS sequence"/>
</dbReference>
<dbReference type="InterPro" id="IPR045424">
    <property type="entry name" value="DUF6509"/>
</dbReference>
<reference evidence="1 2" key="1">
    <citation type="submission" date="2024-08" db="EMBL/GenBank/DDBJ databases">
        <title>Two novel Cytobacillus novel species.</title>
        <authorList>
            <person name="Liu G."/>
        </authorList>
    </citation>
    <scope>NUCLEOTIDE SEQUENCE [LARGE SCALE GENOMIC DNA]</scope>
    <source>
        <strain evidence="1 2">FJAT-54145</strain>
    </source>
</reference>
<proteinExistence type="predicted"/>
<evidence type="ECO:0000313" key="2">
    <source>
        <dbReference type="Proteomes" id="UP001601059"/>
    </source>
</evidence>
<gene>
    <name evidence="1" type="ORF">ACFYKX_18935</name>
</gene>
<name>A0ABW6KHG0_9BACI</name>
<organism evidence="1 2">
    <name type="scientific">Cytobacillus spartinae</name>
    <dbReference type="NCBI Taxonomy" id="3299023"/>
    <lineage>
        <taxon>Bacteria</taxon>
        <taxon>Bacillati</taxon>
        <taxon>Bacillota</taxon>
        <taxon>Bacilli</taxon>
        <taxon>Bacillales</taxon>
        <taxon>Bacillaceae</taxon>
        <taxon>Cytobacillus</taxon>
    </lineage>
</organism>
<comment type="caution">
    <text evidence="1">The sequence shown here is derived from an EMBL/GenBank/DDBJ whole genome shotgun (WGS) entry which is preliminary data.</text>
</comment>
<evidence type="ECO:0000313" key="1">
    <source>
        <dbReference type="EMBL" id="MFE8702680.1"/>
    </source>
</evidence>
<dbReference type="EMBL" id="JBIACK010000011">
    <property type="protein sequence ID" value="MFE8702680.1"/>
    <property type="molecule type" value="Genomic_DNA"/>
</dbReference>
<accession>A0ABW6KHG0</accession>
<dbReference type="RefSeq" id="WP_389362645.1">
    <property type="nucleotide sequence ID" value="NZ_JBIACK010000011.1"/>
</dbReference>